<dbReference type="EMBL" id="BLAY01000017">
    <property type="protein sequence ID" value="GET36737.1"/>
    <property type="molecule type" value="Genomic_DNA"/>
</dbReference>
<organism evidence="1 2">
    <name type="scientific">Microseira wollei NIES-4236</name>
    <dbReference type="NCBI Taxonomy" id="2530354"/>
    <lineage>
        <taxon>Bacteria</taxon>
        <taxon>Bacillati</taxon>
        <taxon>Cyanobacteriota</taxon>
        <taxon>Cyanophyceae</taxon>
        <taxon>Oscillatoriophycideae</taxon>
        <taxon>Aerosakkonematales</taxon>
        <taxon>Aerosakkonemataceae</taxon>
        <taxon>Microseira</taxon>
    </lineage>
</organism>
<evidence type="ECO:0000313" key="2">
    <source>
        <dbReference type="Proteomes" id="UP001050975"/>
    </source>
</evidence>
<sequence>METLEKYRQIVRDLLNSHATTNDPDIECQIIFDTERDRYLLLDRKKQTSNSKKKLACPKIRGTLVAFVQANAR</sequence>
<keyword evidence="2" id="KW-1185">Reference proteome</keyword>
<comment type="caution">
    <text evidence="1">The sequence shown here is derived from an EMBL/GenBank/DDBJ whole genome shotgun (WGS) entry which is preliminary data.</text>
</comment>
<dbReference type="Gene3D" id="3.30.310.110">
    <property type="entry name" value="XisI-like"/>
    <property type="match status" value="1"/>
</dbReference>
<reference evidence="1" key="1">
    <citation type="submission" date="2019-10" db="EMBL/GenBank/DDBJ databases">
        <title>Draft genome sequece of Microseira wollei NIES-4236.</title>
        <authorList>
            <person name="Yamaguchi H."/>
            <person name="Suzuki S."/>
            <person name="Kawachi M."/>
        </authorList>
    </citation>
    <scope>NUCLEOTIDE SEQUENCE</scope>
    <source>
        <strain evidence="1">NIES-4236</strain>
    </source>
</reference>
<dbReference type="InterPro" id="IPR014968">
    <property type="entry name" value="XisI"/>
</dbReference>
<name>A0AAV3X1W2_9CYAN</name>
<evidence type="ECO:0000313" key="1">
    <source>
        <dbReference type="EMBL" id="GET36737.1"/>
    </source>
</evidence>
<dbReference type="InterPro" id="IPR035943">
    <property type="entry name" value="XisI-like_sf"/>
</dbReference>
<protein>
    <submittedName>
        <fullName evidence="1">XisI protein</fullName>
    </submittedName>
</protein>
<dbReference type="SUPFAM" id="SSF143847">
    <property type="entry name" value="XisI-like"/>
    <property type="match status" value="1"/>
</dbReference>
<dbReference type="Proteomes" id="UP001050975">
    <property type="component" value="Unassembled WGS sequence"/>
</dbReference>
<proteinExistence type="predicted"/>
<dbReference type="Pfam" id="PF08869">
    <property type="entry name" value="XisI"/>
    <property type="match status" value="1"/>
</dbReference>
<dbReference type="AlphaFoldDB" id="A0AAV3X1W2"/>
<accession>A0AAV3X1W2</accession>
<gene>
    <name evidence="1" type="ORF">MiSe_14890</name>
</gene>